<evidence type="ECO:0000256" key="4">
    <source>
        <dbReference type="ARBA" id="ARBA00046271"/>
    </source>
</evidence>
<dbReference type="eggNOG" id="ENOG502S1P2">
    <property type="taxonomic scope" value="Eukaryota"/>
</dbReference>
<dbReference type="KEGG" id="mbe:MBM_01947"/>
<dbReference type="RefSeq" id="XP_007289836.1">
    <property type="nucleotide sequence ID" value="XM_007289774.1"/>
</dbReference>
<keyword evidence="3" id="KW-0576">Peroxisome</keyword>
<dbReference type="OMA" id="RNLAWAP"/>
<comment type="subcellular location">
    <subcellularLocation>
        <location evidence="4">Peroxisome membrane</location>
    </subcellularLocation>
</comment>
<protein>
    <submittedName>
        <fullName evidence="5">Peroxin 11C</fullName>
    </submittedName>
</protein>
<dbReference type="InterPro" id="IPR008733">
    <property type="entry name" value="PEX11"/>
</dbReference>
<gene>
    <name evidence="5" type="ORF">MBM_01947</name>
</gene>
<keyword evidence="2" id="KW-0472">Membrane</keyword>
<sequence length="311" mass="34182">MSEISGIPAADTLPEKAIPISVPVPIPIPREAPSLATLRSWLPLYLKSTDRVLDRLARILQSPSQTDTLLQALCYTSLLASTISLPRIHNSIGASARSFIEKALALPPTTAPASAPPHQLPTVSQRLKSFSNLLSDVRIFARLGGLLQIYNWGKQVCCEDDGDGIVRAIVAVQVAVNVASQSLENMAYLSSKGVGGWDGKRQERAWLWSSRFWATHVGLEVLKEGRERLVWERERVKGKGEGDGKEEAATEERAWREKWWRGVVMNAAFAPLTLHWGLENGLLSEFWVGVLGSIAGVTGMREVWRKSGELG</sequence>
<evidence type="ECO:0000256" key="2">
    <source>
        <dbReference type="ARBA" id="ARBA00023136"/>
    </source>
</evidence>
<proteinExistence type="predicted"/>
<dbReference type="AlphaFoldDB" id="K1WQS4"/>
<reference evidence="5 6" key="1">
    <citation type="journal article" date="2012" name="BMC Genomics">
        <title>Sequencing the genome of Marssonina brunnea reveals fungus-poplar co-evolution.</title>
        <authorList>
            <person name="Zhu S."/>
            <person name="Cao Y.-Z."/>
            <person name="Jiang C."/>
            <person name="Tan B.-Y."/>
            <person name="Wang Z."/>
            <person name="Feng S."/>
            <person name="Zhang L."/>
            <person name="Su X.-H."/>
            <person name="Brejova B."/>
            <person name="Vinar T."/>
            <person name="Xu M."/>
            <person name="Wang M.-X."/>
            <person name="Zhang S.-G."/>
            <person name="Huang M.-R."/>
            <person name="Wu R."/>
            <person name="Zhou Y."/>
        </authorList>
    </citation>
    <scope>NUCLEOTIDE SEQUENCE [LARGE SCALE GENOMIC DNA]</scope>
    <source>
        <strain evidence="5 6">MB_m1</strain>
    </source>
</reference>
<accession>K1WQS4</accession>
<evidence type="ECO:0000256" key="1">
    <source>
        <dbReference type="ARBA" id="ARBA00022593"/>
    </source>
</evidence>
<evidence type="ECO:0000313" key="5">
    <source>
        <dbReference type="EMBL" id="EKD19995.1"/>
    </source>
</evidence>
<organism evidence="5 6">
    <name type="scientific">Marssonina brunnea f. sp. multigermtubi (strain MB_m1)</name>
    <name type="common">Marssonina leaf spot fungus</name>
    <dbReference type="NCBI Taxonomy" id="1072389"/>
    <lineage>
        <taxon>Eukaryota</taxon>
        <taxon>Fungi</taxon>
        <taxon>Dikarya</taxon>
        <taxon>Ascomycota</taxon>
        <taxon>Pezizomycotina</taxon>
        <taxon>Leotiomycetes</taxon>
        <taxon>Helotiales</taxon>
        <taxon>Drepanopezizaceae</taxon>
        <taxon>Drepanopeziza</taxon>
    </lineage>
</organism>
<dbReference type="PANTHER" id="PTHR12652:SF25">
    <property type="entry name" value="MICROBODY (PEROXISOME) PROLIFERATION PROTEIN PEROXIN 11C (EUROFUNG)"/>
    <property type="match status" value="1"/>
</dbReference>
<dbReference type="EMBL" id="JH921430">
    <property type="protein sequence ID" value="EKD19995.1"/>
    <property type="molecule type" value="Genomic_DNA"/>
</dbReference>
<dbReference type="InParanoid" id="K1WQS4"/>
<dbReference type="Proteomes" id="UP000006753">
    <property type="component" value="Unassembled WGS sequence"/>
</dbReference>
<dbReference type="OrthoDB" id="10005898at2759"/>
<keyword evidence="6" id="KW-1185">Reference proteome</keyword>
<evidence type="ECO:0000313" key="6">
    <source>
        <dbReference type="Proteomes" id="UP000006753"/>
    </source>
</evidence>
<dbReference type="GO" id="GO:0016559">
    <property type="term" value="P:peroxisome fission"/>
    <property type="evidence" value="ECO:0007669"/>
    <property type="project" value="InterPro"/>
</dbReference>
<keyword evidence="1" id="KW-0962">Peroxisome biogenesis</keyword>
<dbReference type="PANTHER" id="PTHR12652">
    <property type="entry name" value="PEROXISOMAL BIOGENESIS FACTOR 11"/>
    <property type="match status" value="1"/>
</dbReference>
<dbReference type="Pfam" id="PF05648">
    <property type="entry name" value="PEX11"/>
    <property type="match status" value="1"/>
</dbReference>
<evidence type="ECO:0000256" key="3">
    <source>
        <dbReference type="ARBA" id="ARBA00023140"/>
    </source>
</evidence>
<dbReference type="GeneID" id="18757882"/>
<dbReference type="GO" id="GO:0005778">
    <property type="term" value="C:peroxisomal membrane"/>
    <property type="evidence" value="ECO:0007669"/>
    <property type="project" value="UniProtKB-SubCell"/>
</dbReference>
<dbReference type="HOGENOM" id="CLU_052213_0_1_1"/>
<name>K1WQS4_MARBU</name>
<dbReference type="STRING" id="1072389.K1WQS4"/>